<organism evidence="1 2">
    <name type="scientific">Eucalyptus globulus</name>
    <name type="common">Tasmanian blue gum</name>
    <dbReference type="NCBI Taxonomy" id="34317"/>
    <lineage>
        <taxon>Eukaryota</taxon>
        <taxon>Viridiplantae</taxon>
        <taxon>Streptophyta</taxon>
        <taxon>Embryophyta</taxon>
        <taxon>Tracheophyta</taxon>
        <taxon>Spermatophyta</taxon>
        <taxon>Magnoliopsida</taxon>
        <taxon>eudicotyledons</taxon>
        <taxon>Gunneridae</taxon>
        <taxon>Pentapetalae</taxon>
        <taxon>rosids</taxon>
        <taxon>malvids</taxon>
        <taxon>Myrtales</taxon>
        <taxon>Myrtaceae</taxon>
        <taxon>Myrtoideae</taxon>
        <taxon>Eucalypteae</taxon>
        <taxon>Eucalyptus</taxon>
    </lineage>
</organism>
<accession>A0ABD3L5Q1</accession>
<sequence>MATTGMALMVEAMEAQGVVMVEDTMVQVEAMVVRVMDTDMTMEAAMAVMALVEVIEAWVVAMMKATVVTS</sequence>
<keyword evidence="2" id="KW-1185">Reference proteome</keyword>
<dbReference type="EMBL" id="JBJKBG010000003">
    <property type="protein sequence ID" value="KAL3747138.1"/>
    <property type="molecule type" value="Genomic_DNA"/>
</dbReference>
<dbReference type="AlphaFoldDB" id="A0ABD3L5Q1"/>
<dbReference type="Proteomes" id="UP001634007">
    <property type="component" value="Unassembled WGS sequence"/>
</dbReference>
<comment type="caution">
    <text evidence="1">The sequence shown here is derived from an EMBL/GenBank/DDBJ whole genome shotgun (WGS) entry which is preliminary data.</text>
</comment>
<protein>
    <submittedName>
        <fullName evidence="1">Uncharacterized protein</fullName>
    </submittedName>
</protein>
<evidence type="ECO:0000313" key="2">
    <source>
        <dbReference type="Proteomes" id="UP001634007"/>
    </source>
</evidence>
<proteinExistence type="predicted"/>
<name>A0ABD3L5Q1_EUCGL</name>
<reference evidence="1 2" key="1">
    <citation type="submission" date="2024-11" db="EMBL/GenBank/DDBJ databases">
        <title>Chromosome-level genome assembly of Eucalyptus globulus Labill. provides insights into its genome evolution.</title>
        <authorList>
            <person name="Li X."/>
        </authorList>
    </citation>
    <scope>NUCLEOTIDE SEQUENCE [LARGE SCALE GENOMIC DNA]</scope>
    <source>
        <strain evidence="1">CL2024</strain>
        <tissue evidence="1">Fresh tender leaves</tissue>
    </source>
</reference>
<gene>
    <name evidence="1" type="ORF">ACJRO7_015988</name>
</gene>
<evidence type="ECO:0000313" key="1">
    <source>
        <dbReference type="EMBL" id="KAL3747138.1"/>
    </source>
</evidence>